<evidence type="ECO:0000256" key="12">
    <source>
        <dbReference type="ARBA" id="ARBA00033413"/>
    </source>
</evidence>
<dbReference type="GO" id="GO:0046656">
    <property type="term" value="P:folic acid biosynthetic process"/>
    <property type="evidence" value="ECO:0007669"/>
    <property type="project" value="UniProtKB-KW"/>
</dbReference>
<accession>A0A5B9QTT3</accession>
<keyword evidence="9" id="KW-0289">Folate biosynthesis</keyword>
<dbReference type="EC" id="2.7.6.3" evidence="3"/>
<evidence type="ECO:0000256" key="11">
    <source>
        <dbReference type="ARBA" id="ARBA00029766"/>
    </source>
</evidence>
<gene>
    <name evidence="14" type="primary">sulD</name>
    <name evidence="14" type="ORF">UC8_31790</name>
</gene>
<dbReference type="GO" id="GO:0005524">
    <property type="term" value="F:ATP binding"/>
    <property type="evidence" value="ECO:0007669"/>
    <property type="project" value="UniProtKB-KW"/>
</dbReference>
<evidence type="ECO:0000256" key="5">
    <source>
        <dbReference type="ARBA" id="ARBA00022679"/>
    </source>
</evidence>
<dbReference type="GO" id="GO:0046654">
    <property type="term" value="P:tetrahydrofolate biosynthetic process"/>
    <property type="evidence" value="ECO:0007669"/>
    <property type="project" value="UniProtKB-UniPathway"/>
</dbReference>
<sequence length="316" mass="34792">MFECLVSLGSNLGDRRTLLVDAARRLAAHADVVDFRASRLYTTPPIGGPGGQEPFLNAVAAFRTPAAARDVLGWLQEIEQELGRQRKIRWDARSIDLDVVLYGDLTGGGSDLIVPHPRYTARLFVLLPACDVVPQWQDPRFGWTIERLTQHLQAAAPSLALVGGDVAVRNRLSQQVAEQLGIRWFAAPTLPATAALTANAPAHSGQYAGGTASELNIDVANDERWIAAAAPPLPSTAAGFDSGRNRWPRLVVRLQQTDAEHRWPAPHQIWPRGGDWPEYRLEIDDRQWALQELVSAFDSLQCSVEPASEDGNWYVE</sequence>
<evidence type="ECO:0000256" key="2">
    <source>
        <dbReference type="ARBA" id="ARBA00005810"/>
    </source>
</evidence>
<dbReference type="Pfam" id="PF01288">
    <property type="entry name" value="HPPK"/>
    <property type="match status" value="1"/>
</dbReference>
<protein>
    <recommendedName>
        <fullName evidence="4">2-amino-4-hydroxy-6-hydroxymethyldihydropteridine pyrophosphokinase</fullName>
        <ecNumber evidence="3">2.7.6.3</ecNumber>
    </recommendedName>
    <alternativeName>
        <fullName evidence="11">6-hydroxymethyl-7,8-dihydropterin pyrophosphokinase</fullName>
    </alternativeName>
    <alternativeName>
        <fullName evidence="12">7,8-dihydro-6-hydroxymethylpterin-pyrophosphokinase</fullName>
    </alternativeName>
</protein>
<evidence type="ECO:0000256" key="6">
    <source>
        <dbReference type="ARBA" id="ARBA00022741"/>
    </source>
</evidence>
<evidence type="ECO:0000256" key="9">
    <source>
        <dbReference type="ARBA" id="ARBA00022909"/>
    </source>
</evidence>
<evidence type="ECO:0000313" key="14">
    <source>
        <dbReference type="EMBL" id="QEG41160.1"/>
    </source>
</evidence>
<reference evidence="14 15" key="1">
    <citation type="submission" date="2019-08" db="EMBL/GenBank/DDBJ databases">
        <title>Deep-cultivation of Planctomycetes and their phenomic and genomic characterization uncovers novel biology.</title>
        <authorList>
            <person name="Wiegand S."/>
            <person name="Jogler M."/>
            <person name="Boedeker C."/>
            <person name="Pinto D."/>
            <person name="Vollmers J."/>
            <person name="Rivas-Marin E."/>
            <person name="Kohn T."/>
            <person name="Peeters S.H."/>
            <person name="Heuer A."/>
            <person name="Rast P."/>
            <person name="Oberbeckmann S."/>
            <person name="Bunk B."/>
            <person name="Jeske O."/>
            <person name="Meyerdierks A."/>
            <person name="Storesund J.E."/>
            <person name="Kallscheuer N."/>
            <person name="Luecker S."/>
            <person name="Lage O.M."/>
            <person name="Pohl T."/>
            <person name="Merkel B.J."/>
            <person name="Hornburger P."/>
            <person name="Mueller R.-W."/>
            <person name="Bruemmer F."/>
            <person name="Labrenz M."/>
            <person name="Spormann A.M."/>
            <person name="Op den Camp H."/>
            <person name="Overmann J."/>
            <person name="Amann R."/>
            <person name="Jetten M.S.M."/>
            <person name="Mascher T."/>
            <person name="Medema M.H."/>
            <person name="Devos D.P."/>
            <person name="Kaster A.-K."/>
            <person name="Ovreas L."/>
            <person name="Rohde M."/>
            <person name="Galperin M.Y."/>
            <person name="Jogler C."/>
        </authorList>
    </citation>
    <scope>NUCLEOTIDE SEQUENCE [LARGE SCALE GENOMIC DNA]</scope>
    <source>
        <strain evidence="14 15">UC8</strain>
    </source>
</reference>
<dbReference type="Proteomes" id="UP000325286">
    <property type="component" value="Chromosome"/>
</dbReference>
<evidence type="ECO:0000256" key="7">
    <source>
        <dbReference type="ARBA" id="ARBA00022777"/>
    </source>
</evidence>
<organism evidence="14 15">
    <name type="scientific">Roseimaritima ulvae</name>
    <dbReference type="NCBI Taxonomy" id="980254"/>
    <lineage>
        <taxon>Bacteria</taxon>
        <taxon>Pseudomonadati</taxon>
        <taxon>Planctomycetota</taxon>
        <taxon>Planctomycetia</taxon>
        <taxon>Pirellulales</taxon>
        <taxon>Pirellulaceae</taxon>
        <taxon>Roseimaritima</taxon>
    </lineage>
</organism>
<dbReference type="PANTHER" id="PTHR43071:SF1">
    <property type="entry name" value="2-AMINO-4-HYDROXY-6-HYDROXYMETHYLDIHYDROPTERIDINE PYROPHOSPHOKINASE"/>
    <property type="match status" value="1"/>
</dbReference>
<dbReference type="CDD" id="cd00483">
    <property type="entry name" value="HPPK"/>
    <property type="match status" value="1"/>
</dbReference>
<keyword evidence="7" id="KW-0418">Kinase</keyword>
<dbReference type="GO" id="GO:0003848">
    <property type="term" value="F:2-amino-4-hydroxy-6-hydroxymethyldihydropteridine diphosphokinase activity"/>
    <property type="evidence" value="ECO:0007669"/>
    <property type="project" value="UniProtKB-EC"/>
</dbReference>
<comment type="function">
    <text evidence="10">Catalyzes the transfer of pyrophosphate from adenosine triphosphate (ATP) to 6-hydroxymethyl-7,8-dihydropterin, an enzymatic step in folate biosynthesis pathway.</text>
</comment>
<keyword evidence="5" id="KW-0808">Transferase</keyword>
<dbReference type="UniPathway" id="UPA00077">
    <property type="reaction ID" value="UER00155"/>
</dbReference>
<proteinExistence type="inferred from homology"/>
<evidence type="ECO:0000256" key="10">
    <source>
        <dbReference type="ARBA" id="ARBA00029409"/>
    </source>
</evidence>
<evidence type="ECO:0000256" key="3">
    <source>
        <dbReference type="ARBA" id="ARBA00013253"/>
    </source>
</evidence>
<dbReference type="InterPro" id="IPR035907">
    <property type="entry name" value="Hppk_sf"/>
</dbReference>
<comment type="pathway">
    <text evidence="1">Cofactor biosynthesis; tetrahydrofolate biosynthesis; 2-amino-4-hydroxy-6-hydroxymethyl-7,8-dihydropteridine diphosphate from 7,8-dihydroneopterin triphosphate: step 4/4.</text>
</comment>
<name>A0A5B9QTT3_9BACT</name>
<dbReference type="GO" id="GO:0016301">
    <property type="term" value="F:kinase activity"/>
    <property type="evidence" value="ECO:0007669"/>
    <property type="project" value="UniProtKB-KW"/>
</dbReference>
<evidence type="ECO:0000256" key="4">
    <source>
        <dbReference type="ARBA" id="ARBA00016218"/>
    </source>
</evidence>
<evidence type="ECO:0000256" key="8">
    <source>
        <dbReference type="ARBA" id="ARBA00022840"/>
    </source>
</evidence>
<dbReference type="OrthoDB" id="9808041at2"/>
<dbReference type="AlphaFoldDB" id="A0A5B9QTT3"/>
<dbReference type="RefSeq" id="WP_068131885.1">
    <property type="nucleotide sequence ID" value="NZ_CP042914.1"/>
</dbReference>
<dbReference type="NCBIfam" id="TIGR01498">
    <property type="entry name" value="folK"/>
    <property type="match status" value="1"/>
</dbReference>
<keyword evidence="15" id="KW-1185">Reference proteome</keyword>
<evidence type="ECO:0000256" key="1">
    <source>
        <dbReference type="ARBA" id="ARBA00005051"/>
    </source>
</evidence>
<dbReference type="KEGG" id="rul:UC8_31790"/>
<evidence type="ECO:0000313" key="15">
    <source>
        <dbReference type="Proteomes" id="UP000325286"/>
    </source>
</evidence>
<comment type="similarity">
    <text evidence="2">Belongs to the HPPK family.</text>
</comment>
<feature type="domain" description="7,8-dihydro-6-hydroxymethylpterin-pyrophosphokinase" evidence="13">
    <location>
        <begin position="6"/>
        <end position="134"/>
    </location>
</feature>
<evidence type="ECO:0000259" key="13">
    <source>
        <dbReference type="Pfam" id="PF01288"/>
    </source>
</evidence>
<dbReference type="Gene3D" id="3.30.70.560">
    <property type="entry name" value="7,8-Dihydro-6-hydroxymethylpterin-pyrophosphokinase HPPK"/>
    <property type="match status" value="1"/>
</dbReference>
<dbReference type="PANTHER" id="PTHR43071">
    <property type="entry name" value="2-AMINO-4-HYDROXY-6-HYDROXYMETHYLDIHYDROPTERIDINE PYROPHOSPHOKINASE"/>
    <property type="match status" value="1"/>
</dbReference>
<keyword evidence="8" id="KW-0067">ATP-binding</keyword>
<dbReference type="InterPro" id="IPR000550">
    <property type="entry name" value="Hppk"/>
</dbReference>
<dbReference type="SUPFAM" id="SSF55083">
    <property type="entry name" value="6-hydroxymethyl-7,8-dihydropterin pyrophosphokinase, HPPK"/>
    <property type="match status" value="1"/>
</dbReference>
<keyword evidence="6" id="KW-0547">Nucleotide-binding</keyword>
<dbReference type="EMBL" id="CP042914">
    <property type="protein sequence ID" value="QEG41160.1"/>
    <property type="molecule type" value="Genomic_DNA"/>
</dbReference>